<dbReference type="Proteomes" id="UP000241346">
    <property type="component" value="Unassembled WGS sequence"/>
</dbReference>
<evidence type="ECO:0000259" key="4">
    <source>
        <dbReference type="PROSITE" id="PS01124"/>
    </source>
</evidence>
<dbReference type="AlphaFoldDB" id="A0A2T3N9S7"/>
<dbReference type="SUPFAM" id="SSF46689">
    <property type="entry name" value="Homeodomain-like"/>
    <property type="match status" value="1"/>
</dbReference>
<dbReference type="InterPro" id="IPR028082">
    <property type="entry name" value="Peripla_BP_I"/>
</dbReference>
<dbReference type="InterPro" id="IPR054031">
    <property type="entry name" value="XylR_PBP1"/>
</dbReference>
<comment type="caution">
    <text evidence="5">The sequence shown here is derived from an EMBL/GenBank/DDBJ whole genome shotgun (WGS) entry which is preliminary data.</text>
</comment>
<keyword evidence="2" id="KW-0238">DNA-binding</keyword>
<dbReference type="OrthoDB" id="8766450at2"/>
<dbReference type="GO" id="GO:0003700">
    <property type="term" value="F:DNA-binding transcription factor activity"/>
    <property type="evidence" value="ECO:0007669"/>
    <property type="project" value="InterPro"/>
</dbReference>
<dbReference type="PANTHER" id="PTHR30146:SF24">
    <property type="entry name" value="XYLOSE OPERON REGULATORY PROTEIN"/>
    <property type="match status" value="1"/>
</dbReference>
<dbReference type="InterPro" id="IPR018060">
    <property type="entry name" value="HTH_AraC"/>
</dbReference>
<dbReference type="Gene3D" id="3.40.50.2300">
    <property type="match status" value="2"/>
</dbReference>
<evidence type="ECO:0000256" key="1">
    <source>
        <dbReference type="ARBA" id="ARBA00023015"/>
    </source>
</evidence>
<evidence type="ECO:0000256" key="3">
    <source>
        <dbReference type="ARBA" id="ARBA00023163"/>
    </source>
</evidence>
<dbReference type="InterPro" id="IPR046335">
    <property type="entry name" value="LacI/GalR-like_sensor"/>
</dbReference>
<dbReference type="Gene3D" id="1.10.10.60">
    <property type="entry name" value="Homeodomain-like"/>
    <property type="match status" value="1"/>
</dbReference>
<dbReference type="SUPFAM" id="SSF53822">
    <property type="entry name" value="Periplasmic binding protein-like I"/>
    <property type="match status" value="1"/>
</dbReference>
<dbReference type="Pfam" id="PF13377">
    <property type="entry name" value="Peripla_BP_3"/>
    <property type="match status" value="1"/>
</dbReference>
<dbReference type="Pfam" id="PF12833">
    <property type="entry name" value="HTH_18"/>
    <property type="match status" value="1"/>
</dbReference>
<sequence>MRKKPYRIALLFNANKVYDRDIISGIGEYIHASNASWDVYIEDDFVIAKDVISHWSGDGIIADFDDLELAKTLLRKDMPIVGIGSSYHDERMYPEIPYVATDNDSVVELAYKHLKDKGITQFAFYGLPDVESKLWSYEREQAFKRLMKKYGHDHWVYRGLRSSSKTWEYSMHRLSDWVKQLPKGTGIIAVTDARARHLLQVCDNSDIIVPDDLAIIGVDNERVARHLTRVSLSSVEHSCRKMGFNACKMLHKKLEGGEIKNSRIVVPATRIFERQSSSYQAIQDPSVIKSLHYIRTHIKDGIKVYHVLDELRLSRSNLEMRFKNELGHTIHHEIHNTRLNMACSILSSTEIPISDVFSMCGYPSLQYMYSVFSKNMGMTPKEYRKAKLSNEAL</sequence>
<evidence type="ECO:0000256" key="2">
    <source>
        <dbReference type="ARBA" id="ARBA00023125"/>
    </source>
</evidence>
<dbReference type="PROSITE" id="PS01124">
    <property type="entry name" value="HTH_ARAC_FAMILY_2"/>
    <property type="match status" value="1"/>
</dbReference>
<dbReference type="PANTHER" id="PTHR30146">
    <property type="entry name" value="LACI-RELATED TRANSCRIPTIONAL REPRESSOR"/>
    <property type="match status" value="1"/>
</dbReference>
<dbReference type="RefSeq" id="WP_107299701.1">
    <property type="nucleotide sequence ID" value="NZ_PYMB01000011.1"/>
</dbReference>
<dbReference type="Pfam" id="PF22177">
    <property type="entry name" value="PBP1_XylR"/>
    <property type="match status" value="1"/>
</dbReference>
<evidence type="ECO:0000313" key="5">
    <source>
        <dbReference type="EMBL" id="PSW10286.1"/>
    </source>
</evidence>
<keyword evidence="3" id="KW-0804">Transcription</keyword>
<organism evidence="5 6">
    <name type="scientific">Photobacterium rosenbergii</name>
    <dbReference type="NCBI Taxonomy" id="294936"/>
    <lineage>
        <taxon>Bacteria</taxon>
        <taxon>Pseudomonadati</taxon>
        <taxon>Pseudomonadota</taxon>
        <taxon>Gammaproteobacteria</taxon>
        <taxon>Vibrionales</taxon>
        <taxon>Vibrionaceae</taxon>
        <taxon>Photobacterium</taxon>
    </lineage>
</organism>
<dbReference type="GO" id="GO:0000976">
    <property type="term" value="F:transcription cis-regulatory region binding"/>
    <property type="evidence" value="ECO:0007669"/>
    <property type="project" value="TreeGrafter"/>
</dbReference>
<gene>
    <name evidence="5" type="ORF">C9J01_18925</name>
</gene>
<protein>
    <submittedName>
        <fullName evidence="5">XylR family transcriptional regulator</fullName>
    </submittedName>
</protein>
<feature type="domain" description="HTH araC/xylS-type" evidence="4">
    <location>
        <begin position="288"/>
        <end position="386"/>
    </location>
</feature>
<dbReference type="SMART" id="SM00342">
    <property type="entry name" value="HTH_ARAC"/>
    <property type="match status" value="1"/>
</dbReference>
<dbReference type="InterPro" id="IPR009057">
    <property type="entry name" value="Homeodomain-like_sf"/>
</dbReference>
<proteinExistence type="predicted"/>
<accession>A0A2T3N9S7</accession>
<name>A0A2T3N9S7_9GAMM</name>
<dbReference type="CDD" id="cd01543">
    <property type="entry name" value="PBP1_XylR"/>
    <property type="match status" value="1"/>
</dbReference>
<reference evidence="5 6" key="1">
    <citation type="submission" date="2018-03" db="EMBL/GenBank/DDBJ databases">
        <title>Whole genome sequencing of Histamine producing bacteria.</title>
        <authorList>
            <person name="Butler K."/>
        </authorList>
    </citation>
    <scope>NUCLEOTIDE SEQUENCE [LARGE SCALE GENOMIC DNA]</scope>
    <source>
        <strain evidence="5 6">DSM 19138</strain>
    </source>
</reference>
<evidence type="ECO:0000313" key="6">
    <source>
        <dbReference type="Proteomes" id="UP000241346"/>
    </source>
</evidence>
<dbReference type="EMBL" id="PYMB01000011">
    <property type="protein sequence ID" value="PSW10286.1"/>
    <property type="molecule type" value="Genomic_DNA"/>
</dbReference>
<keyword evidence="1" id="KW-0805">Transcription regulation</keyword>